<accession>A0A6J7EUV5</accession>
<dbReference type="AlphaFoldDB" id="A0A6J7EUV5"/>
<organism evidence="2">
    <name type="scientific">freshwater metagenome</name>
    <dbReference type="NCBI Taxonomy" id="449393"/>
    <lineage>
        <taxon>unclassified sequences</taxon>
        <taxon>metagenomes</taxon>
        <taxon>ecological metagenomes</taxon>
    </lineage>
</organism>
<reference evidence="2" key="1">
    <citation type="submission" date="2020-05" db="EMBL/GenBank/DDBJ databases">
        <authorList>
            <person name="Chiriac C."/>
            <person name="Salcher M."/>
            <person name="Ghai R."/>
            <person name="Kavagutti S V."/>
        </authorList>
    </citation>
    <scope>NUCLEOTIDE SEQUENCE</scope>
</reference>
<name>A0A6J7EUV5_9ZZZZ</name>
<keyword evidence="1" id="KW-0812">Transmembrane</keyword>
<keyword evidence="1" id="KW-1133">Transmembrane helix</keyword>
<dbReference type="EMBL" id="CAFBLS010000335">
    <property type="protein sequence ID" value="CAB4886956.1"/>
    <property type="molecule type" value="Genomic_DNA"/>
</dbReference>
<feature type="transmembrane region" description="Helical" evidence="1">
    <location>
        <begin position="12"/>
        <end position="34"/>
    </location>
</feature>
<proteinExistence type="predicted"/>
<sequence>MSAEPFDRRRLRAPLMVVGAAVVLVGVLLGGMIIGRASVPAVQPPSAVTQTIVAQAPQELPLPVVGIEQTAARPPAVFTASSDLANERGRANGYRIVDTDIDRRALAKVLAGQFGLQGPVVADASGGWSVGADGGPRLSVSGNGEASWSYIDPTVGALGRVPSRERVRARAEQLLTDLGVDLGGVDWQIDIATPVTTVIAWQTLNGRRTQLAWRVSVGRRGAVTAVSGFAGALEPVPGYPVLGAAAAVARASLPGWSAIGPTPLATEAFGDPAPSESASSVSRFSVTSPTRLGRPLAVATVSDLTIVDAELGLAQFRQPSGELLLLPAYELTASDGSRWSILAITDDYVQFEPPGPPISEAAGQSAGQ</sequence>
<gene>
    <name evidence="2" type="ORF">UFOPK3402_01993</name>
</gene>
<keyword evidence="1" id="KW-0472">Membrane</keyword>
<protein>
    <submittedName>
        <fullName evidence="2">Unannotated protein</fullName>
    </submittedName>
</protein>
<evidence type="ECO:0000256" key="1">
    <source>
        <dbReference type="SAM" id="Phobius"/>
    </source>
</evidence>
<evidence type="ECO:0000313" key="2">
    <source>
        <dbReference type="EMBL" id="CAB4886956.1"/>
    </source>
</evidence>